<dbReference type="Proteomes" id="UP000184278">
    <property type="component" value="Unassembled WGS sequence"/>
</dbReference>
<evidence type="ECO:0000256" key="3">
    <source>
        <dbReference type="ARBA" id="ARBA00012439"/>
    </source>
</evidence>
<dbReference type="FunFam" id="1.10.600.10:FF:000001">
    <property type="entry name" value="Geranylgeranyl diphosphate synthase"/>
    <property type="match status" value="1"/>
</dbReference>
<dbReference type="CDD" id="cd00685">
    <property type="entry name" value="Trans_IPPS_HT"/>
    <property type="match status" value="1"/>
</dbReference>
<keyword evidence="6" id="KW-0479">Metal-binding</keyword>
<dbReference type="GO" id="GO:0046872">
    <property type="term" value="F:metal ion binding"/>
    <property type="evidence" value="ECO:0007669"/>
    <property type="project" value="UniProtKB-KW"/>
</dbReference>
<dbReference type="InterPro" id="IPR000092">
    <property type="entry name" value="Polyprenyl_synt"/>
</dbReference>
<evidence type="ECO:0000256" key="5">
    <source>
        <dbReference type="ARBA" id="ARBA00022679"/>
    </source>
</evidence>
<evidence type="ECO:0000313" key="15">
    <source>
        <dbReference type="Proteomes" id="UP000184278"/>
    </source>
</evidence>
<evidence type="ECO:0000256" key="1">
    <source>
        <dbReference type="ARBA" id="ARBA00001946"/>
    </source>
</evidence>
<dbReference type="PANTHER" id="PTHR43281:SF1">
    <property type="entry name" value="FARNESYL DIPHOSPHATE SYNTHASE"/>
    <property type="match status" value="1"/>
</dbReference>
<comment type="catalytic activity">
    <reaction evidence="11">
        <text>isopentenyl diphosphate + (2E)-geranyl diphosphate = (2E,6E)-farnesyl diphosphate + diphosphate</text>
        <dbReference type="Rhea" id="RHEA:19361"/>
        <dbReference type="ChEBI" id="CHEBI:33019"/>
        <dbReference type="ChEBI" id="CHEBI:58057"/>
        <dbReference type="ChEBI" id="CHEBI:128769"/>
        <dbReference type="ChEBI" id="CHEBI:175763"/>
        <dbReference type="EC" id="2.5.1.10"/>
    </reaction>
</comment>
<accession>A0A1M6CF65</accession>
<dbReference type="InterPro" id="IPR053378">
    <property type="entry name" value="Prenyl_diphosphate_synthase"/>
</dbReference>
<protein>
    <recommendedName>
        <fullName evidence="4">Farnesyl diphosphate synthase</fullName>
        <ecNumber evidence="3">2.5.1.10</ecNumber>
    </recommendedName>
    <alternativeName>
        <fullName evidence="10">(2E,6E)-farnesyl diphosphate synthase</fullName>
    </alternativeName>
    <alternativeName>
        <fullName evidence="9">Geranyltranstransferase</fullName>
    </alternativeName>
</protein>
<keyword evidence="15" id="KW-1185">Reference proteome</keyword>
<name>A0A1M6CF65_BUTFI</name>
<sequence>MSDPDENFEIKRQERIEAAEHIITSYLPREEGRQKTVIEAMNYSVLAGGKRLRPVLMREAYMMFGGRNEMVIGPFMAALEMIHTYSLVHDDLPALDNDEYRRGKKTTHAVYGPGMATIAGDGLLNFAFETALTAAHECQELPEYDGSVSSRMLAALTILAEKAGIFGMIGGQCADIEAEKRTDVTPDDLLFIHENKTGALIESALMIGAILAGASASDVHKMEQIGQNVGVAFQIQDDILDVIGDQDKLGKPVGSDEKNEKTTYVTFYGLEKSKEEVARLSDEALELLRELESQEGHEDIFLEELITWLIHRDN</sequence>
<evidence type="ECO:0000256" key="13">
    <source>
        <dbReference type="SAM" id="Coils"/>
    </source>
</evidence>
<dbReference type="GO" id="GO:0016114">
    <property type="term" value="P:terpenoid biosynthetic process"/>
    <property type="evidence" value="ECO:0007669"/>
    <property type="project" value="UniProtKB-ARBA"/>
</dbReference>
<dbReference type="GO" id="GO:0005737">
    <property type="term" value="C:cytoplasm"/>
    <property type="evidence" value="ECO:0007669"/>
    <property type="project" value="UniProtKB-ARBA"/>
</dbReference>
<evidence type="ECO:0000256" key="10">
    <source>
        <dbReference type="ARBA" id="ARBA00032873"/>
    </source>
</evidence>
<dbReference type="RefSeq" id="WP_073389429.1">
    <property type="nucleotide sequence ID" value="NZ_FQXK01000034.1"/>
</dbReference>
<dbReference type="GO" id="GO:0004337">
    <property type="term" value="F:(2E,6E)-farnesyl diphosphate synthase activity"/>
    <property type="evidence" value="ECO:0007669"/>
    <property type="project" value="UniProtKB-EC"/>
</dbReference>
<keyword evidence="13" id="KW-0175">Coiled coil</keyword>
<evidence type="ECO:0000313" key="14">
    <source>
        <dbReference type="EMBL" id="SHI59675.1"/>
    </source>
</evidence>
<evidence type="ECO:0000256" key="6">
    <source>
        <dbReference type="ARBA" id="ARBA00022723"/>
    </source>
</evidence>
<keyword evidence="7" id="KW-0460">Magnesium</keyword>
<evidence type="ECO:0000256" key="8">
    <source>
        <dbReference type="ARBA" id="ARBA00023229"/>
    </source>
</evidence>
<reference evidence="15" key="1">
    <citation type="submission" date="2016-11" db="EMBL/GenBank/DDBJ databases">
        <authorList>
            <person name="Varghese N."/>
            <person name="Submissions S."/>
        </authorList>
    </citation>
    <scope>NUCLEOTIDE SEQUENCE [LARGE SCALE GENOMIC DNA]</scope>
    <source>
        <strain evidence="15">DSM 3071</strain>
    </source>
</reference>
<dbReference type="GeneID" id="89510689"/>
<gene>
    <name evidence="14" type="ORF">SAMN02745229_03334</name>
</gene>
<comment type="similarity">
    <text evidence="2 12">Belongs to the FPP/GGPP synthase family.</text>
</comment>
<feature type="coiled-coil region" evidence="13">
    <location>
        <begin position="270"/>
        <end position="297"/>
    </location>
</feature>
<dbReference type="SFLD" id="SFLDS00005">
    <property type="entry name" value="Isoprenoid_Synthase_Type_I"/>
    <property type="match status" value="1"/>
</dbReference>
<dbReference type="EMBL" id="FQXK01000034">
    <property type="protein sequence ID" value="SHI59675.1"/>
    <property type="molecule type" value="Genomic_DNA"/>
</dbReference>
<evidence type="ECO:0000256" key="7">
    <source>
        <dbReference type="ARBA" id="ARBA00022842"/>
    </source>
</evidence>
<evidence type="ECO:0000256" key="2">
    <source>
        <dbReference type="ARBA" id="ARBA00006706"/>
    </source>
</evidence>
<dbReference type="Pfam" id="PF00348">
    <property type="entry name" value="polyprenyl_synt"/>
    <property type="match status" value="1"/>
</dbReference>
<dbReference type="Gene3D" id="1.10.600.10">
    <property type="entry name" value="Farnesyl Diphosphate Synthase"/>
    <property type="match status" value="1"/>
</dbReference>
<evidence type="ECO:0000256" key="4">
    <source>
        <dbReference type="ARBA" id="ARBA00015100"/>
    </source>
</evidence>
<dbReference type="InterPro" id="IPR033749">
    <property type="entry name" value="Polyprenyl_synt_CS"/>
</dbReference>
<comment type="cofactor">
    <cofactor evidence="1">
        <name>Mg(2+)</name>
        <dbReference type="ChEBI" id="CHEBI:18420"/>
    </cofactor>
</comment>
<dbReference type="PANTHER" id="PTHR43281">
    <property type="entry name" value="FARNESYL DIPHOSPHATE SYNTHASE"/>
    <property type="match status" value="1"/>
</dbReference>
<dbReference type="AlphaFoldDB" id="A0A1M6CF65"/>
<dbReference type="SUPFAM" id="SSF48576">
    <property type="entry name" value="Terpenoid synthases"/>
    <property type="match status" value="1"/>
</dbReference>
<evidence type="ECO:0000256" key="9">
    <source>
        <dbReference type="ARBA" id="ARBA00032380"/>
    </source>
</evidence>
<proteinExistence type="inferred from homology"/>
<dbReference type="EC" id="2.5.1.10" evidence="3"/>
<dbReference type="PROSITE" id="PS00444">
    <property type="entry name" value="POLYPRENYL_SYNTHASE_2"/>
    <property type="match status" value="1"/>
</dbReference>
<dbReference type="InterPro" id="IPR008949">
    <property type="entry name" value="Isoprenoid_synthase_dom_sf"/>
</dbReference>
<evidence type="ECO:0000256" key="12">
    <source>
        <dbReference type="RuleBase" id="RU004466"/>
    </source>
</evidence>
<organism evidence="14 15">
    <name type="scientific">Butyrivibrio fibrisolvens DSM 3071</name>
    <dbReference type="NCBI Taxonomy" id="1121131"/>
    <lineage>
        <taxon>Bacteria</taxon>
        <taxon>Bacillati</taxon>
        <taxon>Bacillota</taxon>
        <taxon>Clostridia</taxon>
        <taxon>Lachnospirales</taxon>
        <taxon>Lachnospiraceae</taxon>
        <taxon>Butyrivibrio</taxon>
    </lineage>
</organism>
<evidence type="ECO:0000256" key="11">
    <source>
        <dbReference type="ARBA" id="ARBA00049399"/>
    </source>
</evidence>
<dbReference type="PROSITE" id="PS00723">
    <property type="entry name" value="POLYPRENYL_SYNTHASE_1"/>
    <property type="match status" value="1"/>
</dbReference>
<dbReference type="SFLD" id="SFLDG01017">
    <property type="entry name" value="Polyprenyl_Transferase_Like"/>
    <property type="match status" value="1"/>
</dbReference>
<keyword evidence="8" id="KW-0414">Isoprene biosynthesis</keyword>
<dbReference type="NCBIfam" id="NF045485">
    <property type="entry name" value="FPPsyn"/>
    <property type="match status" value="1"/>
</dbReference>
<keyword evidence="5 12" id="KW-0808">Transferase</keyword>
<dbReference type="OrthoDB" id="9805316at2"/>
<dbReference type="STRING" id="1121131.SAMN02745229_03334"/>